<reference evidence="2 3" key="1">
    <citation type="submission" date="2023-09" db="EMBL/GenBank/DDBJ databases">
        <title>Thioclava shenzhenensis sp. nov., a multidrug resistant bacteria-antagonizing species isolated from coastal seawater.</title>
        <authorList>
            <person name="Long M."/>
        </authorList>
    </citation>
    <scope>NUCLEOTIDE SEQUENCE [LARGE SCALE GENOMIC DNA]</scope>
    <source>
        <strain evidence="2 3">FTW29</strain>
    </source>
</reference>
<name>A0ABZ1E348_9RHOB</name>
<feature type="region of interest" description="Disordered" evidence="1">
    <location>
        <begin position="280"/>
        <end position="301"/>
    </location>
</feature>
<dbReference type="RefSeq" id="WP_406721468.1">
    <property type="nucleotide sequence ID" value="NZ_CP135443.1"/>
</dbReference>
<evidence type="ECO:0000313" key="3">
    <source>
        <dbReference type="Proteomes" id="UP001623290"/>
    </source>
</evidence>
<proteinExistence type="predicted"/>
<gene>
    <name evidence="2" type="ORF">RPE78_05675</name>
</gene>
<accession>A0ABZ1E348</accession>
<sequence>MAEPEKKIEIEDVLSSIRRLVAQDPIPPRSAPTPVAPLTAPEEALLLTQSDRVEDETPSLGAIDPAPLPDAPIAEETFDHVSPFASPAPDSAEFDAIESAEEAGFALSSHATSPDEASLDQDWEAVHHAAPGTRDAVEPQDMPFDTTIDEATDAALDVLQLEPHMRAPEPAMPTMPVTPTSASDQGDFEPDEGDAAPLSGALTAFGHPEEEAAAPLPSMHFDAFDTGEDAPEPAEDASVEDAPVAAQTRHPSFATETGAEAETYSACIEDHADVPAAMPAPVMAPSTDSGIDPERVPDCDPAEESLHASAAVEAPLPEDPDLAETAWTAPHDADREDADWPPAEELPPELEAASEALSDTISETAEMAVLHEATRRLHLHTPEGEITPTEEARPVLTQPAGGDAAAVFDEEALRQMVGRMIRAELQGALGEQITRKVRRLVRQEINRALIAREFD</sequence>
<dbReference type="Proteomes" id="UP001623290">
    <property type="component" value="Chromosome"/>
</dbReference>
<keyword evidence="3" id="KW-1185">Reference proteome</keyword>
<feature type="region of interest" description="Disordered" evidence="1">
    <location>
        <begin position="163"/>
        <end position="214"/>
    </location>
</feature>
<evidence type="ECO:0000313" key="2">
    <source>
        <dbReference type="EMBL" id="WRY34778.1"/>
    </source>
</evidence>
<evidence type="ECO:0000256" key="1">
    <source>
        <dbReference type="SAM" id="MobiDB-lite"/>
    </source>
</evidence>
<organism evidence="2 3">
    <name type="scientific">Thioclava litoralis</name>
    <dbReference type="NCBI Taxonomy" id="3076557"/>
    <lineage>
        <taxon>Bacteria</taxon>
        <taxon>Pseudomonadati</taxon>
        <taxon>Pseudomonadota</taxon>
        <taxon>Alphaproteobacteria</taxon>
        <taxon>Rhodobacterales</taxon>
        <taxon>Paracoccaceae</taxon>
        <taxon>Thioclava</taxon>
    </lineage>
</organism>
<feature type="region of interest" description="Disordered" evidence="1">
    <location>
        <begin position="50"/>
        <end position="70"/>
    </location>
</feature>
<protein>
    <submittedName>
        <fullName evidence="2">Uncharacterized protein</fullName>
    </submittedName>
</protein>
<dbReference type="EMBL" id="CP135443">
    <property type="protein sequence ID" value="WRY34778.1"/>
    <property type="molecule type" value="Genomic_DNA"/>
</dbReference>